<accession>A0A645HCG2</accession>
<sequence length="56" mass="6679">MSTYTADQLQWRYITPFIGKTESQIDEILQSFKLENCIHNYELDRLLTDLLRASVR</sequence>
<evidence type="ECO:0000313" key="1">
    <source>
        <dbReference type="EMBL" id="MPN35809.1"/>
    </source>
</evidence>
<protein>
    <submittedName>
        <fullName evidence="1">Uncharacterized protein</fullName>
    </submittedName>
</protein>
<reference evidence="1" key="1">
    <citation type="submission" date="2019-08" db="EMBL/GenBank/DDBJ databases">
        <authorList>
            <person name="Kucharzyk K."/>
            <person name="Murdoch R.W."/>
            <person name="Higgins S."/>
            <person name="Loffler F."/>
        </authorList>
    </citation>
    <scope>NUCLEOTIDE SEQUENCE</scope>
</reference>
<dbReference type="EMBL" id="VSSQ01089617">
    <property type="protein sequence ID" value="MPN35809.1"/>
    <property type="molecule type" value="Genomic_DNA"/>
</dbReference>
<comment type="caution">
    <text evidence="1">The sequence shown here is derived from an EMBL/GenBank/DDBJ whole genome shotgun (WGS) entry which is preliminary data.</text>
</comment>
<name>A0A645HCG2_9ZZZZ</name>
<proteinExistence type="predicted"/>
<dbReference type="AlphaFoldDB" id="A0A645HCG2"/>
<gene>
    <name evidence="1" type="ORF">SDC9_183311</name>
</gene>
<organism evidence="1">
    <name type="scientific">bioreactor metagenome</name>
    <dbReference type="NCBI Taxonomy" id="1076179"/>
    <lineage>
        <taxon>unclassified sequences</taxon>
        <taxon>metagenomes</taxon>
        <taxon>ecological metagenomes</taxon>
    </lineage>
</organism>